<proteinExistence type="predicted"/>
<protein>
    <submittedName>
        <fullName evidence="1">Sigma-70 family RNA polymerase sigma factor</fullName>
    </submittedName>
</protein>
<dbReference type="Proteomes" id="UP000595814">
    <property type="component" value="Chromosome"/>
</dbReference>
<dbReference type="EMBL" id="CP066744">
    <property type="protein sequence ID" value="QQK08513.1"/>
    <property type="molecule type" value="Genomic_DNA"/>
</dbReference>
<accession>A0AC61NB04</accession>
<gene>
    <name evidence="1" type="ORF">JFY71_02955</name>
</gene>
<name>A0AC61NB04_9FIRM</name>
<evidence type="ECO:0000313" key="2">
    <source>
        <dbReference type="Proteomes" id="UP000595814"/>
    </source>
</evidence>
<reference evidence="1 2" key="1">
    <citation type="journal article" date="2022" name="Int. J. Syst. Evol. Microbiol.">
        <title>Miniphocaeibacter halophilus sp. nov., an ammonium-tolerant acetate-producing bacterium isolated from a biogas system.</title>
        <authorList>
            <person name="Schnurer A."/>
            <person name="Singh A."/>
            <person name="Bi S."/>
            <person name="Qiao W."/>
            <person name="Westerholm M."/>
        </authorList>
    </citation>
    <scope>NUCLEOTIDE SEQUENCE [LARGE SCALE GENOMIC DNA]</scope>
    <source>
        <strain evidence="1 2">AMB_01</strain>
    </source>
</reference>
<organism evidence="1 2">
    <name type="scientific">Miniphocaeibacter halophilus</name>
    <dbReference type="NCBI Taxonomy" id="2931922"/>
    <lineage>
        <taxon>Bacteria</taxon>
        <taxon>Bacillati</taxon>
        <taxon>Bacillota</taxon>
        <taxon>Tissierellia</taxon>
        <taxon>Tissierellales</taxon>
        <taxon>Peptoniphilaceae</taxon>
        <taxon>Miniphocaeibacter</taxon>
    </lineage>
</organism>
<keyword evidence="2" id="KW-1185">Reference proteome</keyword>
<evidence type="ECO:0000313" key="1">
    <source>
        <dbReference type="EMBL" id="QQK08513.1"/>
    </source>
</evidence>
<sequence length="175" mass="20948">MILFLLNIIEDNIKKFNKLYKIYKNYVFVICNNILKDINLSEDALQETFLAVHNNLKNIDDYNSNRTKGYIAIIARNKSIDIHNKNKNITFVEDEFFQNNSVEINPLEDMYYENLLNLIRNLKIEYSNILMLRFVHDMEYKDIARTLDITEENARKRVERARKALKDKLEGENYE</sequence>